<comment type="caution">
    <text evidence="5">The sequence shown here is derived from an EMBL/GenBank/DDBJ whole genome shotgun (WGS) entry which is preliminary data.</text>
</comment>
<dbReference type="InterPro" id="IPR036397">
    <property type="entry name" value="RNaseH_sf"/>
</dbReference>
<keyword evidence="2" id="KW-0378">Hydrolase</keyword>
<dbReference type="EMBL" id="WWTN01000025">
    <property type="protein sequence ID" value="MZH56873.1"/>
    <property type="molecule type" value="Genomic_DNA"/>
</dbReference>
<feature type="domain" description="Exonuclease" evidence="4">
    <location>
        <begin position="32"/>
        <end position="198"/>
    </location>
</feature>
<evidence type="ECO:0000313" key="6">
    <source>
        <dbReference type="Proteomes" id="UP000604383"/>
    </source>
</evidence>
<sequence>MTDEQRVVANKLAKQREYFTHLAPIGETNKTKTICFDLETTGVNNELDEVLEITILDGNFNILLNTYVKPIFTTSWKNAEAVHHISYDMVKNKPTLQQLAPLIKGIFDNADVIVGYNGSFDLGFLEGLYSLENKQVIDVMELFAPIYGEVSEKYGGYKWQKLQNCADYFGYKFKTHDSYEDAKATLYCYHKIMERKEV</sequence>
<accession>A0AB36B821</accession>
<keyword evidence="1" id="KW-0540">Nuclease</keyword>
<protein>
    <submittedName>
        <fullName evidence="5">3'-5' exonuclease</fullName>
    </submittedName>
</protein>
<evidence type="ECO:0000256" key="3">
    <source>
        <dbReference type="ARBA" id="ARBA00022839"/>
    </source>
</evidence>
<dbReference type="GO" id="GO:0008408">
    <property type="term" value="F:3'-5' exonuclease activity"/>
    <property type="evidence" value="ECO:0007669"/>
    <property type="project" value="TreeGrafter"/>
</dbReference>
<dbReference type="InterPro" id="IPR013520">
    <property type="entry name" value="Ribonucl_H"/>
</dbReference>
<evidence type="ECO:0000256" key="1">
    <source>
        <dbReference type="ARBA" id="ARBA00022722"/>
    </source>
</evidence>
<dbReference type="PANTHER" id="PTHR30231:SF4">
    <property type="entry name" value="PROTEIN NEN2"/>
    <property type="match status" value="1"/>
</dbReference>
<keyword evidence="3 5" id="KW-0269">Exonuclease</keyword>
<dbReference type="AlphaFoldDB" id="A0AB36B821"/>
<dbReference type="Gene3D" id="3.30.420.10">
    <property type="entry name" value="Ribonuclease H-like superfamily/Ribonuclease H"/>
    <property type="match status" value="1"/>
</dbReference>
<reference evidence="5" key="1">
    <citation type="journal article" date="2019" name="Nat. Med.">
        <title>A library of human gut bacterial isolates paired with longitudinal multiomics data enables mechanistic microbiome research.</title>
        <authorList>
            <person name="Poyet M."/>
            <person name="Groussin M."/>
            <person name="Gibbons S.M."/>
            <person name="Avila-Pacheco J."/>
            <person name="Jiang X."/>
            <person name="Kearney S.M."/>
            <person name="Perrotta A.R."/>
            <person name="Berdy B."/>
            <person name="Zhao S."/>
            <person name="Lieberman T.D."/>
            <person name="Swanson P.K."/>
            <person name="Smith M."/>
            <person name="Roesemann S."/>
            <person name="Alexander J.E."/>
            <person name="Rich S.A."/>
            <person name="Livny J."/>
            <person name="Vlamakis H."/>
            <person name="Clish C."/>
            <person name="Bullock K."/>
            <person name="Deik A."/>
            <person name="Scott J."/>
            <person name="Pierce K.A."/>
            <person name="Xavier R.J."/>
            <person name="Alm E.J."/>
        </authorList>
    </citation>
    <scope>NUCLEOTIDE SEQUENCE</scope>
    <source>
        <strain evidence="5">BIOML-A12</strain>
    </source>
</reference>
<dbReference type="Pfam" id="PF00929">
    <property type="entry name" value="RNase_T"/>
    <property type="match status" value="1"/>
</dbReference>
<dbReference type="RefSeq" id="WP_002610934.1">
    <property type="nucleotide sequence ID" value="NZ_CABHIW010000001.1"/>
</dbReference>
<dbReference type="PANTHER" id="PTHR30231">
    <property type="entry name" value="DNA POLYMERASE III SUBUNIT EPSILON"/>
    <property type="match status" value="1"/>
</dbReference>
<evidence type="ECO:0000259" key="4">
    <source>
        <dbReference type="SMART" id="SM00479"/>
    </source>
</evidence>
<dbReference type="SMART" id="SM00479">
    <property type="entry name" value="EXOIII"/>
    <property type="match status" value="1"/>
</dbReference>
<dbReference type="GO" id="GO:0003676">
    <property type="term" value="F:nucleic acid binding"/>
    <property type="evidence" value="ECO:0007669"/>
    <property type="project" value="InterPro"/>
</dbReference>
<gene>
    <name evidence="5" type="ORF">GT664_14245</name>
</gene>
<proteinExistence type="predicted"/>
<evidence type="ECO:0000313" key="5">
    <source>
        <dbReference type="EMBL" id="MZH56873.1"/>
    </source>
</evidence>
<dbReference type="SUPFAM" id="SSF53098">
    <property type="entry name" value="Ribonuclease H-like"/>
    <property type="match status" value="1"/>
</dbReference>
<evidence type="ECO:0000256" key="2">
    <source>
        <dbReference type="ARBA" id="ARBA00022801"/>
    </source>
</evidence>
<organism evidence="5 6">
    <name type="scientific">Clostridium innocuum</name>
    <dbReference type="NCBI Taxonomy" id="1522"/>
    <lineage>
        <taxon>Bacteria</taxon>
        <taxon>Bacillati</taxon>
        <taxon>Bacillota</taxon>
        <taxon>Clostridia</taxon>
        <taxon>Eubacteriales</taxon>
        <taxon>Clostridiaceae</taxon>
        <taxon>Clostridium</taxon>
    </lineage>
</organism>
<dbReference type="InterPro" id="IPR012337">
    <property type="entry name" value="RNaseH-like_sf"/>
</dbReference>
<dbReference type="CDD" id="cd06127">
    <property type="entry name" value="DEDDh"/>
    <property type="match status" value="1"/>
</dbReference>
<dbReference type="Proteomes" id="UP000604383">
    <property type="component" value="Unassembled WGS sequence"/>
</dbReference>
<name>A0AB36B821_CLOIN</name>